<keyword evidence="3" id="KW-1185">Reference proteome</keyword>
<dbReference type="PROSITE" id="PS51257">
    <property type="entry name" value="PROKAR_LIPOPROTEIN"/>
    <property type="match status" value="1"/>
</dbReference>
<feature type="signal peptide" evidence="1">
    <location>
        <begin position="1"/>
        <end position="21"/>
    </location>
</feature>
<dbReference type="SUPFAM" id="SSF53850">
    <property type="entry name" value="Periplasmic binding protein-like II"/>
    <property type="match status" value="1"/>
</dbReference>
<evidence type="ECO:0000313" key="2">
    <source>
        <dbReference type="EMBL" id="SMC68514.1"/>
    </source>
</evidence>
<gene>
    <name evidence="2" type="ORF">SAMN02746065_1077</name>
</gene>
<evidence type="ECO:0000256" key="1">
    <source>
        <dbReference type="SAM" id="SignalP"/>
    </source>
</evidence>
<dbReference type="STRING" id="1121400.SAMN02746065_1077"/>
<proteinExistence type="predicted"/>
<protein>
    <submittedName>
        <fullName evidence="2">Putative spermidine/putrescine transport system substrate-binding protein</fullName>
    </submittedName>
</protein>
<accession>A0A1W2B6N9</accession>
<dbReference type="PANTHER" id="PTHR42779">
    <property type="entry name" value="PROTEIN YNJB"/>
    <property type="match status" value="1"/>
</dbReference>
<sequence>MKKVGFVLLAVFLLLSCQQKAPEQQSLSYDQALEKSRGTTVNFYMWGGSATINKWINSYVTNRLKEVYDLTLNMVPMDASVFVNKLLTEKQAGKKNGTVDVMWINGENFKNAREAGLLYGPVADKLPNFNKYVDPATVAFDFGFPVENYEMPYGRAQFVFIHDSAKIISPPESFAALKQWIINHPGKFTYPQPPDFTGSAFIRQLFYATTGGHEQYMKGFDEKLYLEKSPQLWAYLTEIKPYLWQKGEVYPKDIAALGLLFERGEVDMNMSYHQAYASGKIIEGKYPHSVRTFVMKEGAIYNTHFTAIAHNAPNLAGAMVLADFLMSPEAQLSKNAPENWGDFTVLDMEKLEGSIQQAFGALDLGKATLPLDVLNRHGVPEIPAAYLTRLENDWARFVLEKK</sequence>
<dbReference type="Gene3D" id="3.40.190.10">
    <property type="entry name" value="Periplasmic binding protein-like II"/>
    <property type="match status" value="3"/>
</dbReference>
<dbReference type="InterPro" id="IPR027020">
    <property type="entry name" value="YnjB"/>
</dbReference>
<reference evidence="2 3" key="1">
    <citation type="submission" date="2017-04" db="EMBL/GenBank/DDBJ databases">
        <authorList>
            <person name="Afonso C.L."/>
            <person name="Miller P.J."/>
            <person name="Scott M.A."/>
            <person name="Spackman E."/>
            <person name="Goraichik I."/>
            <person name="Dimitrov K.M."/>
            <person name="Suarez D.L."/>
            <person name="Swayne D.E."/>
        </authorList>
    </citation>
    <scope>NUCLEOTIDE SEQUENCE [LARGE SCALE GENOMIC DNA]</scope>
    <source>
        <strain evidence="2 3">DSM 3385</strain>
    </source>
</reference>
<dbReference type="NCBIfam" id="NF008633">
    <property type="entry name" value="PRK11622.1"/>
    <property type="match status" value="1"/>
</dbReference>
<dbReference type="InterPro" id="IPR006059">
    <property type="entry name" value="SBP"/>
</dbReference>
<dbReference type="AlphaFoldDB" id="A0A1W2B6N9"/>
<dbReference type="EMBL" id="FWXY01000007">
    <property type="protein sequence ID" value="SMC68514.1"/>
    <property type="molecule type" value="Genomic_DNA"/>
</dbReference>
<dbReference type="Pfam" id="PF13416">
    <property type="entry name" value="SBP_bac_8"/>
    <property type="match status" value="1"/>
</dbReference>
<keyword evidence="1" id="KW-0732">Signal</keyword>
<dbReference type="PIRSF" id="PIRSF029172">
    <property type="entry name" value="UCP029172_ABC_sbc_YnjB"/>
    <property type="match status" value="1"/>
</dbReference>
<dbReference type="RefSeq" id="WP_084068240.1">
    <property type="nucleotide sequence ID" value="NZ_FWXY01000007.1"/>
</dbReference>
<feature type="chain" id="PRO_5013162113" evidence="1">
    <location>
        <begin position="22"/>
        <end position="402"/>
    </location>
</feature>
<organism evidence="2 3">
    <name type="scientific">Desulfocicer vacuolatum DSM 3385</name>
    <dbReference type="NCBI Taxonomy" id="1121400"/>
    <lineage>
        <taxon>Bacteria</taxon>
        <taxon>Pseudomonadati</taxon>
        <taxon>Thermodesulfobacteriota</taxon>
        <taxon>Desulfobacteria</taxon>
        <taxon>Desulfobacterales</taxon>
        <taxon>Desulfobacteraceae</taxon>
        <taxon>Desulfocicer</taxon>
    </lineage>
</organism>
<dbReference type="PANTHER" id="PTHR42779:SF1">
    <property type="entry name" value="PROTEIN YNJB"/>
    <property type="match status" value="1"/>
</dbReference>
<name>A0A1W2B6N9_9BACT</name>
<dbReference type="OrthoDB" id="3239593at2"/>
<dbReference type="Proteomes" id="UP000192418">
    <property type="component" value="Unassembled WGS sequence"/>
</dbReference>
<evidence type="ECO:0000313" key="3">
    <source>
        <dbReference type="Proteomes" id="UP000192418"/>
    </source>
</evidence>